<gene>
    <name evidence="2" type="ORF">DCHRY22_LOCUS5102</name>
</gene>
<proteinExistence type="predicted"/>
<keyword evidence="3" id="KW-1185">Reference proteome</keyword>
<dbReference type="OrthoDB" id="10064600at2759"/>
<protein>
    <submittedName>
        <fullName evidence="2">(African queen) hypothetical protein</fullName>
    </submittedName>
</protein>
<reference evidence="2" key="1">
    <citation type="submission" date="2021-09" db="EMBL/GenBank/DDBJ databases">
        <authorList>
            <person name="Martin H S."/>
        </authorList>
    </citation>
    <scope>NUCLEOTIDE SEQUENCE</scope>
</reference>
<feature type="region of interest" description="Disordered" evidence="1">
    <location>
        <begin position="1"/>
        <end position="130"/>
    </location>
</feature>
<feature type="compositionally biased region" description="Polar residues" evidence="1">
    <location>
        <begin position="23"/>
        <end position="33"/>
    </location>
</feature>
<feature type="region of interest" description="Disordered" evidence="1">
    <location>
        <begin position="167"/>
        <end position="203"/>
    </location>
</feature>
<feature type="compositionally biased region" description="Polar residues" evidence="1">
    <location>
        <begin position="42"/>
        <end position="83"/>
    </location>
</feature>
<organism evidence="2 3">
    <name type="scientific">Danaus chrysippus</name>
    <name type="common">African queen</name>
    <dbReference type="NCBI Taxonomy" id="151541"/>
    <lineage>
        <taxon>Eukaryota</taxon>
        <taxon>Metazoa</taxon>
        <taxon>Ecdysozoa</taxon>
        <taxon>Arthropoda</taxon>
        <taxon>Hexapoda</taxon>
        <taxon>Insecta</taxon>
        <taxon>Pterygota</taxon>
        <taxon>Neoptera</taxon>
        <taxon>Endopterygota</taxon>
        <taxon>Lepidoptera</taxon>
        <taxon>Glossata</taxon>
        <taxon>Ditrysia</taxon>
        <taxon>Papilionoidea</taxon>
        <taxon>Nymphalidae</taxon>
        <taxon>Danainae</taxon>
        <taxon>Danaini</taxon>
        <taxon>Danaina</taxon>
        <taxon>Danaus</taxon>
        <taxon>Anosia</taxon>
    </lineage>
</organism>
<evidence type="ECO:0000256" key="1">
    <source>
        <dbReference type="SAM" id="MobiDB-lite"/>
    </source>
</evidence>
<dbReference type="EMBL" id="CAKASE010000050">
    <property type="protein sequence ID" value="CAG9564057.1"/>
    <property type="molecule type" value="Genomic_DNA"/>
</dbReference>
<accession>A0A8J2QJ42</accession>
<evidence type="ECO:0000313" key="3">
    <source>
        <dbReference type="Proteomes" id="UP000789524"/>
    </source>
</evidence>
<comment type="caution">
    <text evidence="2">The sequence shown here is derived from an EMBL/GenBank/DDBJ whole genome shotgun (WGS) entry which is preliminary data.</text>
</comment>
<dbReference type="Proteomes" id="UP000789524">
    <property type="component" value="Unassembled WGS sequence"/>
</dbReference>
<sequence>MDSREESTSAVSRNKCDRESDKTNSCSSTSKQRGQGDCDENVFTSMSHETDVCYNSQNGSKGRSTTSVSNELNETSNRLPSITEQHRNKDTQMTNNINNTTANLESTSCTASDTNSRDNPLEPNQDKQTCQKHKVCLGSAGTSYNFNAPSTSGASSSKVLENLPDTFDLRENKKRPSTLKLNKPNLDADESSSDTGNDDYSLGSEDGCIYTYRGGEHLADLPSSFYSLDMGLPLDKHLPMPPNYQAPAANVREQASRASSPDMDFLEMDFDPGPSCEVDTGDESTPDEDLECANMPEENEPVIRGTSPEYLPAAVPIVVACSSTQSQPSEVQIHYCNVPSTSQGVEMPQSIPDNTRSVQTFGPFITHINARGEHLLVRRTMSHSNTTHPVTVHISSGDLISPREILNYEEEQAEAPFAHQINQGERPAFESSNLSSVLYHLNMAKKLMKDKIKLDIESQDAASSEVDKPSNTSECSIACVEVPRCMVWSEREACERQVPQIATSACGATAVVNVFIALGVPVNLERINSSIGTRLRAYYAPIPRYLLSRSVAGCTAADLVRCLQRASDGLLTARFFPTYPERAVSLSHWLADWISLGAVPILTMNMQVGCEGEIPDSWHHQMIFGVSSQGVYLTNPLECLRESVLWPRLTSPSVLLVRSRDVLARFTPDTDLTPLMFVPDRRFHTFNVLGQVANVIREWRSTGWSEQGTRTRHVRIPASYQAGVTIAVLTGSEAHRRLVHASQLPLLAPDDTL</sequence>
<dbReference type="AlphaFoldDB" id="A0A8J2QJ42"/>
<feature type="compositionally biased region" description="Polar residues" evidence="1">
    <location>
        <begin position="91"/>
        <end position="114"/>
    </location>
</feature>
<name>A0A8J2QJ42_9NEOP</name>
<evidence type="ECO:0000313" key="2">
    <source>
        <dbReference type="EMBL" id="CAG9564057.1"/>
    </source>
</evidence>